<organism evidence="3 4">
    <name type="scientific">Actinomycetospora aeridis</name>
    <dbReference type="NCBI Taxonomy" id="3129231"/>
    <lineage>
        <taxon>Bacteria</taxon>
        <taxon>Bacillati</taxon>
        <taxon>Actinomycetota</taxon>
        <taxon>Actinomycetes</taxon>
        <taxon>Pseudonocardiales</taxon>
        <taxon>Pseudonocardiaceae</taxon>
        <taxon>Actinomycetospora</taxon>
    </lineage>
</organism>
<dbReference type="Proteomes" id="UP001370100">
    <property type="component" value="Unassembled WGS sequence"/>
</dbReference>
<sequence length="111" mass="10754">MSGSRRTVGLLVAAAVLAVAAVVLLVAGVEVRETTGGLLVTPIRQVHLVGGALLAGTAAGVAAVLCALAARPAGRAPTEVTEGAEVSGSPHPSDEPDAAPATTAPGSDRRS</sequence>
<feature type="transmembrane region" description="Helical" evidence="2">
    <location>
        <begin position="47"/>
        <end position="70"/>
    </location>
</feature>
<comment type="caution">
    <text evidence="3">The sequence shown here is derived from an EMBL/GenBank/DDBJ whole genome shotgun (WGS) entry which is preliminary data.</text>
</comment>
<name>A0ABU8N9Q9_9PSEU</name>
<proteinExistence type="predicted"/>
<protein>
    <submittedName>
        <fullName evidence="3">Uncharacterized protein</fullName>
    </submittedName>
</protein>
<keyword evidence="2" id="KW-1133">Transmembrane helix</keyword>
<evidence type="ECO:0000313" key="4">
    <source>
        <dbReference type="Proteomes" id="UP001370100"/>
    </source>
</evidence>
<reference evidence="3 4" key="1">
    <citation type="submission" date="2024-03" db="EMBL/GenBank/DDBJ databases">
        <title>Actinomycetospora sp. OC33-EN06, a novel actinomycete isolated from wild orchid (Aerides multiflora).</title>
        <authorList>
            <person name="Suriyachadkun C."/>
        </authorList>
    </citation>
    <scope>NUCLEOTIDE SEQUENCE [LARGE SCALE GENOMIC DNA]</scope>
    <source>
        <strain evidence="3 4">OC33-EN06</strain>
    </source>
</reference>
<dbReference type="EMBL" id="JBBEGL010000005">
    <property type="protein sequence ID" value="MEJ2888398.1"/>
    <property type="molecule type" value="Genomic_DNA"/>
</dbReference>
<keyword evidence="2" id="KW-0472">Membrane</keyword>
<evidence type="ECO:0000256" key="2">
    <source>
        <dbReference type="SAM" id="Phobius"/>
    </source>
</evidence>
<evidence type="ECO:0000313" key="3">
    <source>
        <dbReference type="EMBL" id="MEJ2888398.1"/>
    </source>
</evidence>
<evidence type="ECO:0000256" key="1">
    <source>
        <dbReference type="SAM" id="MobiDB-lite"/>
    </source>
</evidence>
<dbReference type="RefSeq" id="WP_337714934.1">
    <property type="nucleotide sequence ID" value="NZ_JBBEGL010000005.1"/>
</dbReference>
<keyword evidence="4" id="KW-1185">Reference proteome</keyword>
<keyword evidence="2" id="KW-0812">Transmembrane</keyword>
<accession>A0ABU8N9Q9</accession>
<feature type="region of interest" description="Disordered" evidence="1">
    <location>
        <begin position="74"/>
        <end position="111"/>
    </location>
</feature>
<gene>
    <name evidence="3" type="ORF">WCD41_18205</name>
</gene>